<accession>C1GWZ0</accession>
<dbReference type="GeneID" id="9098325"/>
<name>C1GWZ0_PARBA</name>
<organism evidence="1 2">
    <name type="scientific">Paracoccidioides lutzii (strain ATCC MYA-826 / Pb01)</name>
    <name type="common">Paracoccidioides brasiliensis</name>
    <dbReference type="NCBI Taxonomy" id="502779"/>
    <lineage>
        <taxon>Eukaryota</taxon>
        <taxon>Fungi</taxon>
        <taxon>Dikarya</taxon>
        <taxon>Ascomycota</taxon>
        <taxon>Pezizomycotina</taxon>
        <taxon>Eurotiomycetes</taxon>
        <taxon>Eurotiomycetidae</taxon>
        <taxon>Onygenales</taxon>
        <taxon>Ajellomycetaceae</taxon>
        <taxon>Paracoccidioides</taxon>
    </lineage>
</organism>
<protein>
    <submittedName>
        <fullName evidence="1">Uncharacterized protein</fullName>
    </submittedName>
</protein>
<evidence type="ECO:0000313" key="2">
    <source>
        <dbReference type="Proteomes" id="UP000002059"/>
    </source>
</evidence>
<proteinExistence type="predicted"/>
<gene>
    <name evidence="1" type="ORF">PAAG_03364</name>
</gene>
<dbReference type="VEuPathDB" id="FungiDB:PAAG_03364"/>
<dbReference type="KEGG" id="pbl:PAAG_03364"/>
<dbReference type="OrthoDB" id="10452062at2759"/>
<dbReference type="EMBL" id="KN293998">
    <property type="protein sequence ID" value="EEH41078.2"/>
    <property type="molecule type" value="Genomic_DNA"/>
</dbReference>
<evidence type="ECO:0000313" key="1">
    <source>
        <dbReference type="EMBL" id="EEH41078.2"/>
    </source>
</evidence>
<reference evidence="1 2" key="1">
    <citation type="journal article" date="2011" name="PLoS Genet.">
        <title>Comparative genomic analysis of human fungal pathogens causing paracoccidioidomycosis.</title>
        <authorList>
            <person name="Desjardins C.A."/>
            <person name="Champion M.D."/>
            <person name="Holder J.W."/>
            <person name="Muszewska A."/>
            <person name="Goldberg J."/>
            <person name="Bailao A.M."/>
            <person name="Brigido M.M."/>
            <person name="Ferreira M.E."/>
            <person name="Garcia A.M."/>
            <person name="Grynberg M."/>
            <person name="Gujja S."/>
            <person name="Heiman D.I."/>
            <person name="Henn M.R."/>
            <person name="Kodira C.D."/>
            <person name="Leon-Narvaez H."/>
            <person name="Longo L.V."/>
            <person name="Ma L.J."/>
            <person name="Malavazi I."/>
            <person name="Matsuo A.L."/>
            <person name="Morais F.V."/>
            <person name="Pereira M."/>
            <person name="Rodriguez-Brito S."/>
            <person name="Sakthikumar S."/>
            <person name="Salem-Izacc S.M."/>
            <person name="Sykes S.M."/>
            <person name="Teixeira M.M."/>
            <person name="Vallejo M.C."/>
            <person name="Walter M.E."/>
            <person name="Yandava C."/>
            <person name="Young S."/>
            <person name="Zeng Q."/>
            <person name="Zucker J."/>
            <person name="Felipe M.S."/>
            <person name="Goldman G.H."/>
            <person name="Haas B.J."/>
            <person name="McEwen J.G."/>
            <person name="Nino-Vega G."/>
            <person name="Puccia R."/>
            <person name="San-Blas G."/>
            <person name="Soares C.M."/>
            <person name="Birren B.W."/>
            <person name="Cuomo C.A."/>
        </authorList>
    </citation>
    <scope>NUCLEOTIDE SEQUENCE [LARGE SCALE GENOMIC DNA]</scope>
    <source>
        <strain evidence="2">ATCC MYA-826 / Pb01</strain>
    </source>
</reference>
<dbReference type="HOGENOM" id="CLU_2109758_0_0_1"/>
<sequence length="115" mass="12584">MTGYSVTGIGIDGSATARLNIFPAYRNMISLSSADEGEDKAMSMNSIANDRSEPDCLQAAVQLLLRLADTETPPSSFAQRQEVTTKHRTWRVSLIQVQNGAFTDLDVIYKALKSD</sequence>
<dbReference type="RefSeq" id="XP_015701917.1">
    <property type="nucleotide sequence ID" value="XM_015844943.1"/>
</dbReference>
<dbReference type="AlphaFoldDB" id="C1GWZ0"/>
<dbReference type="Proteomes" id="UP000002059">
    <property type="component" value="Partially assembled WGS sequence"/>
</dbReference>
<keyword evidence="2" id="KW-1185">Reference proteome</keyword>